<name>A0AAV3RBA7_LITER</name>
<dbReference type="FunFam" id="3.30.60.10:FF:000001">
    <property type="entry name" value="Basic endochitinase"/>
    <property type="match status" value="1"/>
</dbReference>
<evidence type="ECO:0000313" key="8">
    <source>
        <dbReference type="Proteomes" id="UP001454036"/>
    </source>
</evidence>
<evidence type="ECO:0000256" key="2">
    <source>
        <dbReference type="ARBA" id="ARBA00023157"/>
    </source>
</evidence>
<dbReference type="PRINTS" id="PR00451">
    <property type="entry name" value="CHITINBINDNG"/>
</dbReference>
<organism evidence="7 8">
    <name type="scientific">Lithospermum erythrorhizon</name>
    <name type="common">Purple gromwell</name>
    <name type="synonym">Lithospermum officinale var. erythrorhizon</name>
    <dbReference type="NCBI Taxonomy" id="34254"/>
    <lineage>
        <taxon>Eukaryota</taxon>
        <taxon>Viridiplantae</taxon>
        <taxon>Streptophyta</taxon>
        <taxon>Embryophyta</taxon>
        <taxon>Tracheophyta</taxon>
        <taxon>Spermatophyta</taxon>
        <taxon>Magnoliopsida</taxon>
        <taxon>eudicotyledons</taxon>
        <taxon>Gunneridae</taxon>
        <taxon>Pentapetalae</taxon>
        <taxon>asterids</taxon>
        <taxon>lamiids</taxon>
        <taxon>Boraginales</taxon>
        <taxon>Boraginaceae</taxon>
        <taxon>Boraginoideae</taxon>
        <taxon>Lithospermeae</taxon>
        <taxon>Lithospermum</taxon>
    </lineage>
</organism>
<evidence type="ECO:0000256" key="5">
    <source>
        <dbReference type="SAM" id="SignalP"/>
    </source>
</evidence>
<dbReference type="InterPro" id="IPR018371">
    <property type="entry name" value="Chitin-binding_1_CS"/>
</dbReference>
<comment type="caution">
    <text evidence="7">The sequence shown here is derived from an EMBL/GenBank/DDBJ whole genome shotgun (WGS) entry which is preliminary data.</text>
</comment>
<dbReference type="InterPro" id="IPR001002">
    <property type="entry name" value="Chitin-bd_1"/>
</dbReference>
<dbReference type="Proteomes" id="UP001454036">
    <property type="component" value="Unassembled WGS sequence"/>
</dbReference>
<feature type="compositionally biased region" description="Polar residues" evidence="4">
    <location>
        <begin position="70"/>
        <end position="90"/>
    </location>
</feature>
<keyword evidence="1 3" id="KW-0147">Chitin-binding</keyword>
<feature type="disulfide bond" evidence="3">
    <location>
        <begin position="33"/>
        <end position="45"/>
    </location>
</feature>
<dbReference type="Gene3D" id="3.30.60.10">
    <property type="entry name" value="Endochitinase-like"/>
    <property type="match status" value="1"/>
</dbReference>
<dbReference type="SUPFAM" id="SSF57016">
    <property type="entry name" value="Plant lectins/antimicrobial peptides"/>
    <property type="match status" value="1"/>
</dbReference>
<feature type="signal peptide" evidence="5">
    <location>
        <begin position="1"/>
        <end position="21"/>
    </location>
</feature>
<evidence type="ECO:0000313" key="7">
    <source>
        <dbReference type="EMBL" id="GAA0173662.1"/>
    </source>
</evidence>
<keyword evidence="8" id="KW-1185">Reference proteome</keyword>
<feature type="disulfide bond" evidence="3">
    <location>
        <begin position="56"/>
        <end position="60"/>
    </location>
</feature>
<protein>
    <recommendedName>
        <fullName evidence="6">Chitin-binding type-1 domain-containing protein</fullName>
    </recommendedName>
</protein>
<dbReference type="Pfam" id="PF00187">
    <property type="entry name" value="Chitin_bind_1"/>
    <property type="match status" value="1"/>
</dbReference>
<gene>
    <name evidence="7" type="ORF">LIER_27232</name>
</gene>
<proteinExistence type="predicted"/>
<sequence length="105" mass="11120">MMKYQTLVVFFFALLFVSISAQQCGRSLGNRVCPNGLCCSQYGYCGRTTAYCGYGCQSQCGGAKAGKPDSATQKENIVDNNDGAKSSQPDNAIPKKETTNNNGGA</sequence>
<reference evidence="7 8" key="1">
    <citation type="submission" date="2024-01" db="EMBL/GenBank/DDBJ databases">
        <title>The complete chloroplast genome sequence of Lithospermum erythrorhizon: insights into the phylogenetic relationship among Boraginaceae species and the maternal lineages of purple gromwells.</title>
        <authorList>
            <person name="Okada T."/>
            <person name="Watanabe K."/>
        </authorList>
    </citation>
    <scope>NUCLEOTIDE SEQUENCE [LARGE SCALE GENOMIC DNA]</scope>
</reference>
<feature type="chain" id="PRO_5043607237" description="Chitin-binding type-1 domain-containing protein" evidence="5">
    <location>
        <begin position="22"/>
        <end position="105"/>
    </location>
</feature>
<dbReference type="AlphaFoldDB" id="A0AAV3RBA7"/>
<dbReference type="CDD" id="cd00035">
    <property type="entry name" value="ChtBD1"/>
    <property type="match status" value="1"/>
</dbReference>
<feature type="disulfide bond" evidence="3">
    <location>
        <begin position="24"/>
        <end position="39"/>
    </location>
</feature>
<evidence type="ECO:0000256" key="3">
    <source>
        <dbReference type="PROSITE-ProRule" id="PRU00261"/>
    </source>
</evidence>
<accession>A0AAV3RBA7</accession>
<dbReference type="PROSITE" id="PS00026">
    <property type="entry name" value="CHIT_BIND_I_1"/>
    <property type="match status" value="1"/>
</dbReference>
<evidence type="ECO:0000256" key="1">
    <source>
        <dbReference type="ARBA" id="ARBA00022669"/>
    </source>
</evidence>
<dbReference type="SMART" id="SM00270">
    <property type="entry name" value="ChtBD1"/>
    <property type="match status" value="1"/>
</dbReference>
<feature type="region of interest" description="Disordered" evidence="4">
    <location>
        <begin position="62"/>
        <end position="105"/>
    </location>
</feature>
<evidence type="ECO:0000259" key="6">
    <source>
        <dbReference type="PROSITE" id="PS50941"/>
    </source>
</evidence>
<keyword evidence="5" id="KW-0732">Signal</keyword>
<feature type="domain" description="Chitin-binding type-1" evidence="6">
    <location>
        <begin position="21"/>
        <end position="62"/>
    </location>
</feature>
<dbReference type="EMBL" id="BAABME010008710">
    <property type="protein sequence ID" value="GAA0173662.1"/>
    <property type="molecule type" value="Genomic_DNA"/>
</dbReference>
<keyword evidence="2 3" id="KW-1015">Disulfide bond</keyword>
<dbReference type="GO" id="GO:0008061">
    <property type="term" value="F:chitin binding"/>
    <property type="evidence" value="ECO:0007669"/>
    <property type="project" value="UniProtKB-UniRule"/>
</dbReference>
<evidence type="ECO:0000256" key="4">
    <source>
        <dbReference type="SAM" id="MobiDB-lite"/>
    </source>
</evidence>
<feature type="disulfide bond" evidence="3">
    <location>
        <begin position="38"/>
        <end position="52"/>
    </location>
</feature>
<dbReference type="InterPro" id="IPR036861">
    <property type="entry name" value="Endochitinase-like_sf"/>
</dbReference>
<dbReference type="PROSITE" id="PS50941">
    <property type="entry name" value="CHIT_BIND_I_2"/>
    <property type="match status" value="1"/>
</dbReference>